<keyword evidence="4" id="KW-1185">Reference proteome</keyword>
<evidence type="ECO:0000313" key="4">
    <source>
        <dbReference type="Proteomes" id="UP000256645"/>
    </source>
</evidence>
<evidence type="ECO:0000256" key="2">
    <source>
        <dbReference type="SAM" id="MobiDB-lite"/>
    </source>
</evidence>
<dbReference type="PANTHER" id="PTHR31996">
    <property type="entry name" value="COILED-COIL DOMAIN-CONTAINING PROTEIN 115"/>
    <property type="match status" value="1"/>
</dbReference>
<dbReference type="GO" id="GO:0051082">
    <property type="term" value="F:unfolded protein binding"/>
    <property type="evidence" value="ECO:0007669"/>
    <property type="project" value="TreeGrafter"/>
</dbReference>
<comment type="caution">
    <text evidence="3">The sequence shown here is derived from an EMBL/GenBank/DDBJ whole genome shotgun (WGS) entry which is preliminary data.</text>
</comment>
<sequence>MSESSMASAISLSDEIDGLLARYLHLLDVYTQLKQDLSTLQASVGRSQRRRCMATSRTNLVVQVHQHLARANFSAERGIRYGQDLYDERMQASRLCSITPTASAVDFAVCQPPQGAQTEANPADRDAPLPNPQKDPIRMFGILTPQSLRVAQSEAIKAVEDIIPKILSTDAEMKEVEIKIRRGRKHKAKAEAAEVKQAMEEQRAPLMT</sequence>
<dbReference type="STRING" id="1849047.A0A3D8QCW4"/>
<gene>
    <name evidence="3" type="ORF">BP6252_12668</name>
</gene>
<dbReference type="GO" id="GO:1990871">
    <property type="term" value="C:Vma12-Vma22 assembly complex"/>
    <property type="evidence" value="ECO:0007669"/>
    <property type="project" value="TreeGrafter"/>
</dbReference>
<feature type="compositionally biased region" description="Basic and acidic residues" evidence="2">
    <location>
        <begin position="189"/>
        <end position="208"/>
    </location>
</feature>
<protein>
    <recommendedName>
        <fullName evidence="1">Vacuolar ATPase assembly protein VMA22</fullName>
    </recommendedName>
</protein>
<dbReference type="EMBL" id="PDLM01000016">
    <property type="protein sequence ID" value="RDW59581.1"/>
    <property type="molecule type" value="Genomic_DNA"/>
</dbReference>
<name>A0A3D8QCW4_9HELO</name>
<evidence type="ECO:0000256" key="1">
    <source>
        <dbReference type="ARBA" id="ARBA00093634"/>
    </source>
</evidence>
<dbReference type="OrthoDB" id="408631at2759"/>
<dbReference type="PANTHER" id="PTHR31996:SF2">
    <property type="entry name" value="COILED-COIL DOMAIN-CONTAINING PROTEIN 115"/>
    <property type="match status" value="1"/>
</dbReference>
<dbReference type="Pfam" id="PF21730">
    <property type="entry name" value="Vma22_CCDC115"/>
    <property type="match status" value="1"/>
</dbReference>
<feature type="region of interest" description="Disordered" evidence="2">
    <location>
        <begin position="186"/>
        <end position="208"/>
    </location>
</feature>
<reference evidence="3 4" key="1">
    <citation type="journal article" date="2018" name="IMA Fungus">
        <title>IMA Genome-F 9: Draft genome sequence of Annulohypoxylon stygium, Aspergillus mulundensis, Berkeleyomyces basicola (syn. Thielaviopsis basicola), Ceratocystis smalleyi, two Cercospora beticola strains, Coleophoma cylindrospora, Fusarium fracticaudum, Phialophora cf. hyalina, and Morchella septimelata.</title>
        <authorList>
            <person name="Wingfield B.D."/>
            <person name="Bills G.F."/>
            <person name="Dong Y."/>
            <person name="Huang W."/>
            <person name="Nel W.J."/>
            <person name="Swalarsk-Parry B.S."/>
            <person name="Vaghefi N."/>
            <person name="Wilken P.M."/>
            <person name="An Z."/>
            <person name="de Beer Z.W."/>
            <person name="De Vos L."/>
            <person name="Chen L."/>
            <person name="Duong T.A."/>
            <person name="Gao Y."/>
            <person name="Hammerbacher A."/>
            <person name="Kikkert J.R."/>
            <person name="Li Y."/>
            <person name="Li H."/>
            <person name="Li K."/>
            <person name="Li Q."/>
            <person name="Liu X."/>
            <person name="Ma X."/>
            <person name="Naidoo K."/>
            <person name="Pethybridge S.J."/>
            <person name="Sun J."/>
            <person name="Steenkamp E.T."/>
            <person name="van der Nest M.A."/>
            <person name="van Wyk S."/>
            <person name="Wingfield M.J."/>
            <person name="Xiong C."/>
            <person name="Yue Q."/>
            <person name="Zhang X."/>
        </authorList>
    </citation>
    <scope>NUCLEOTIDE SEQUENCE [LARGE SCALE GENOMIC DNA]</scope>
    <source>
        <strain evidence="3 4">BP6252</strain>
    </source>
</reference>
<dbReference type="Proteomes" id="UP000256645">
    <property type="component" value="Unassembled WGS sequence"/>
</dbReference>
<accession>A0A3D8QCW4</accession>
<evidence type="ECO:0000313" key="3">
    <source>
        <dbReference type="EMBL" id="RDW59581.1"/>
    </source>
</evidence>
<proteinExistence type="predicted"/>
<organism evidence="3 4">
    <name type="scientific">Coleophoma cylindrospora</name>
    <dbReference type="NCBI Taxonomy" id="1849047"/>
    <lineage>
        <taxon>Eukaryota</taxon>
        <taxon>Fungi</taxon>
        <taxon>Dikarya</taxon>
        <taxon>Ascomycota</taxon>
        <taxon>Pezizomycotina</taxon>
        <taxon>Leotiomycetes</taxon>
        <taxon>Helotiales</taxon>
        <taxon>Dermateaceae</taxon>
        <taxon>Coleophoma</taxon>
    </lineage>
</organism>
<dbReference type="GO" id="GO:0070072">
    <property type="term" value="P:vacuolar proton-transporting V-type ATPase complex assembly"/>
    <property type="evidence" value="ECO:0007669"/>
    <property type="project" value="InterPro"/>
</dbReference>
<dbReference type="AlphaFoldDB" id="A0A3D8QCW4"/>
<dbReference type="InterPro" id="IPR040357">
    <property type="entry name" value="Vma22/CCDC115"/>
</dbReference>